<name>A0A916URH2_9HYPH</name>
<protein>
    <recommendedName>
        <fullName evidence="1">Glycosyltransferase 61 catalytic domain-containing protein</fullName>
    </recommendedName>
</protein>
<evidence type="ECO:0000313" key="3">
    <source>
        <dbReference type="Proteomes" id="UP000637002"/>
    </source>
</evidence>
<feature type="domain" description="Glycosyltransferase 61 catalytic" evidence="1">
    <location>
        <begin position="125"/>
        <end position="290"/>
    </location>
</feature>
<comment type="caution">
    <text evidence="2">The sequence shown here is derived from an EMBL/GenBank/DDBJ whole genome shotgun (WGS) entry which is preliminary data.</text>
</comment>
<dbReference type="RefSeq" id="WP_188611692.1">
    <property type="nucleotide sequence ID" value="NZ_BMGG01000009.1"/>
</dbReference>
<sequence>MSDRPLLKLGEYRDADLKVIHPRATLEIESPECRGELSRPASVRTIDVPEHYLVELRDVTCAPRQLLIQQDVLLPDCFRRRSARYAHVQLEPAGEGAFRPKVAIAAQARIDVPCFYLDGEHTDHFGHLTLEVLSRLWPFKAIDLSSYYFVTFAAPTRRIVELLEPFGVAANRLLFLNQPVLIRHLTVASQSYVLEQSVSSAAFAVWNRIGDYYGTAHGAPSRIYVSRAHWRQQRSLVDEPVIEAAARRLGYDVVYPEEMSIPAQVGLFRGAEAIAGPGGSGLYNCVYSRKTGSRTILAPAKFVSPNDALVNAQTRSHVTHLTGKTVADRVSPMLGDWSIDPQLVVDTLGR</sequence>
<accession>A0A916URH2</accession>
<evidence type="ECO:0000313" key="2">
    <source>
        <dbReference type="EMBL" id="GGC84305.1"/>
    </source>
</evidence>
<reference evidence="2" key="2">
    <citation type="submission" date="2020-09" db="EMBL/GenBank/DDBJ databases">
        <authorList>
            <person name="Sun Q."/>
            <person name="Zhou Y."/>
        </authorList>
    </citation>
    <scope>NUCLEOTIDE SEQUENCE</scope>
    <source>
        <strain evidence="2">CGMCC 1.12919</strain>
    </source>
</reference>
<proteinExistence type="predicted"/>
<dbReference type="Pfam" id="PF04577">
    <property type="entry name" value="Glyco_transf_61"/>
    <property type="match status" value="1"/>
</dbReference>
<dbReference type="AlphaFoldDB" id="A0A916URH2"/>
<keyword evidence="3" id="KW-1185">Reference proteome</keyword>
<evidence type="ECO:0000259" key="1">
    <source>
        <dbReference type="Pfam" id="PF04577"/>
    </source>
</evidence>
<dbReference type="Proteomes" id="UP000637002">
    <property type="component" value="Unassembled WGS sequence"/>
</dbReference>
<reference evidence="2" key="1">
    <citation type="journal article" date="2014" name="Int. J. Syst. Evol. Microbiol.">
        <title>Complete genome sequence of Corynebacterium casei LMG S-19264T (=DSM 44701T), isolated from a smear-ripened cheese.</title>
        <authorList>
            <consortium name="US DOE Joint Genome Institute (JGI-PGF)"/>
            <person name="Walter F."/>
            <person name="Albersmeier A."/>
            <person name="Kalinowski J."/>
            <person name="Ruckert C."/>
        </authorList>
    </citation>
    <scope>NUCLEOTIDE SEQUENCE</scope>
    <source>
        <strain evidence="2">CGMCC 1.12919</strain>
    </source>
</reference>
<gene>
    <name evidence="2" type="ORF">GCM10010994_47780</name>
</gene>
<dbReference type="GO" id="GO:0016757">
    <property type="term" value="F:glycosyltransferase activity"/>
    <property type="evidence" value="ECO:0007669"/>
    <property type="project" value="InterPro"/>
</dbReference>
<dbReference type="InterPro" id="IPR049625">
    <property type="entry name" value="Glyco_transf_61_cat"/>
</dbReference>
<organism evidence="2 3">
    <name type="scientific">Chelatococcus reniformis</name>
    <dbReference type="NCBI Taxonomy" id="1494448"/>
    <lineage>
        <taxon>Bacteria</taxon>
        <taxon>Pseudomonadati</taxon>
        <taxon>Pseudomonadota</taxon>
        <taxon>Alphaproteobacteria</taxon>
        <taxon>Hyphomicrobiales</taxon>
        <taxon>Chelatococcaceae</taxon>
        <taxon>Chelatococcus</taxon>
    </lineage>
</organism>
<dbReference type="EMBL" id="BMGG01000009">
    <property type="protein sequence ID" value="GGC84305.1"/>
    <property type="molecule type" value="Genomic_DNA"/>
</dbReference>